<evidence type="ECO:0000313" key="2">
    <source>
        <dbReference type="EMBL" id="KAK0406506.1"/>
    </source>
</evidence>
<accession>A0AA39HIJ1</accession>
<dbReference type="Gene3D" id="3.10.100.10">
    <property type="entry name" value="Mannose-Binding Protein A, subunit A"/>
    <property type="match status" value="1"/>
</dbReference>
<dbReference type="Pfam" id="PF00059">
    <property type="entry name" value="Lectin_C"/>
    <property type="match status" value="1"/>
</dbReference>
<gene>
    <name evidence="2" type="ORF">QR680_018615</name>
</gene>
<dbReference type="Proteomes" id="UP001175271">
    <property type="component" value="Unassembled WGS sequence"/>
</dbReference>
<dbReference type="InterPro" id="IPR016186">
    <property type="entry name" value="C-type_lectin-like/link_sf"/>
</dbReference>
<keyword evidence="3" id="KW-1185">Reference proteome</keyword>
<evidence type="ECO:0000313" key="3">
    <source>
        <dbReference type="Proteomes" id="UP001175271"/>
    </source>
</evidence>
<evidence type="ECO:0000259" key="1">
    <source>
        <dbReference type="PROSITE" id="PS50041"/>
    </source>
</evidence>
<dbReference type="InterPro" id="IPR016187">
    <property type="entry name" value="CTDL_fold"/>
</dbReference>
<comment type="caution">
    <text evidence="2">The sequence shown here is derived from an EMBL/GenBank/DDBJ whole genome shotgun (WGS) entry which is preliminary data.</text>
</comment>
<protein>
    <recommendedName>
        <fullName evidence="1">C-type lectin domain-containing protein</fullName>
    </recommendedName>
</protein>
<dbReference type="AlphaFoldDB" id="A0AA39HIJ1"/>
<sequence length="145" mass="16147">MLMFSLLFPVVLAADPLRSSAGSPACPSNWSGWNNHCYFFNSIPLAWKDAESFCLTQGAHLTSIQSDEENRFVWNLGKVDSAWIGGSAGFAEYVFTWTDGTQWDAFQWLKMDIGNGACVPIGSNLRWKPTICEKQLSSVCRKSLI</sequence>
<dbReference type="SUPFAM" id="SSF56436">
    <property type="entry name" value="C-type lectin-like"/>
    <property type="match status" value="1"/>
</dbReference>
<dbReference type="PANTHER" id="PTHR22803">
    <property type="entry name" value="MANNOSE, PHOSPHOLIPASE, LECTIN RECEPTOR RELATED"/>
    <property type="match status" value="1"/>
</dbReference>
<feature type="domain" description="C-type lectin" evidence="1">
    <location>
        <begin position="33"/>
        <end position="141"/>
    </location>
</feature>
<dbReference type="InterPro" id="IPR050111">
    <property type="entry name" value="C-type_lectin/snaclec_domain"/>
</dbReference>
<dbReference type="EMBL" id="JAUCMV010000004">
    <property type="protein sequence ID" value="KAK0406506.1"/>
    <property type="molecule type" value="Genomic_DNA"/>
</dbReference>
<organism evidence="2 3">
    <name type="scientific">Steinernema hermaphroditum</name>
    <dbReference type="NCBI Taxonomy" id="289476"/>
    <lineage>
        <taxon>Eukaryota</taxon>
        <taxon>Metazoa</taxon>
        <taxon>Ecdysozoa</taxon>
        <taxon>Nematoda</taxon>
        <taxon>Chromadorea</taxon>
        <taxon>Rhabditida</taxon>
        <taxon>Tylenchina</taxon>
        <taxon>Panagrolaimomorpha</taxon>
        <taxon>Strongyloidoidea</taxon>
        <taxon>Steinernematidae</taxon>
        <taxon>Steinernema</taxon>
    </lineage>
</organism>
<proteinExistence type="predicted"/>
<dbReference type="PROSITE" id="PS50041">
    <property type="entry name" value="C_TYPE_LECTIN_2"/>
    <property type="match status" value="1"/>
</dbReference>
<dbReference type="SMART" id="SM00034">
    <property type="entry name" value="CLECT"/>
    <property type="match status" value="1"/>
</dbReference>
<name>A0AA39HIJ1_9BILA</name>
<reference evidence="2" key="1">
    <citation type="submission" date="2023-06" db="EMBL/GenBank/DDBJ databases">
        <title>Genomic analysis of the entomopathogenic nematode Steinernema hermaphroditum.</title>
        <authorList>
            <person name="Schwarz E.M."/>
            <person name="Heppert J.K."/>
            <person name="Baniya A."/>
            <person name="Schwartz H.T."/>
            <person name="Tan C.-H."/>
            <person name="Antoshechkin I."/>
            <person name="Sternberg P.W."/>
            <person name="Goodrich-Blair H."/>
            <person name="Dillman A.R."/>
        </authorList>
    </citation>
    <scope>NUCLEOTIDE SEQUENCE</scope>
    <source>
        <strain evidence="2">PS9179</strain>
        <tissue evidence="2">Whole animal</tissue>
    </source>
</reference>
<dbReference type="InterPro" id="IPR001304">
    <property type="entry name" value="C-type_lectin-like"/>
</dbReference>
<dbReference type="CDD" id="cd00037">
    <property type="entry name" value="CLECT"/>
    <property type="match status" value="1"/>
</dbReference>